<evidence type="ECO:0000313" key="4">
    <source>
        <dbReference type="Proteomes" id="UP000481033"/>
    </source>
</evidence>
<feature type="compositionally biased region" description="Pro residues" evidence="1">
    <location>
        <begin position="311"/>
        <end position="323"/>
    </location>
</feature>
<reference evidence="3 4" key="1">
    <citation type="journal article" date="2020" name="Microb. Ecol.">
        <title>Ecogenomics of the Marine Benthic Filamentous Cyanobacterium Adonisia.</title>
        <authorList>
            <person name="Walter J.M."/>
            <person name="Coutinho F.H."/>
            <person name="Leomil L."/>
            <person name="Hargreaves P.I."/>
            <person name="Campeao M.E."/>
            <person name="Vieira V.V."/>
            <person name="Silva B.S."/>
            <person name="Fistarol G.O."/>
            <person name="Salomon P.S."/>
            <person name="Sawabe T."/>
            <person name="Mino S."/>
            <person name="Hosokawa M."/>
            <person name="Miyashita H."/>
            <person name="Maruyama F."/>
            <person name="van Verk M.C."/>
            <person name="Dutilh B.E."/>
            <person name="Thompson C.C."/>
            <person name="Thompson F.L."/>
        </authorList>
    </citation>
    <scope>NUCLEOTIDE SEQUENCE [LARGE SCALE GENOMIC DNA]</scope>
    <source>
        <strain evidence="3 4">CCMR0081</strain>
    </source>
</reference>
<dbReference type="EMBL" id="QXHD01000004">
    <property type="protein sequence ID" value="NEZ54945.1"/>
    <property type="molecule type" value="Genomic_DNA"/>
</dbReference>
<feature type="compositionally biased region" description="Acidic residues" evidence="1">
    <location>
        <begin position="130"/>
        <end position="144"/>
    </location>
</feature>
<evidence type="ECO:0008006" key="5">
    <source>
        <dbReference type="Google" id="ProtNLM"/>
    </source>
</evidence>
<feature type="compositionally biased region" description="Pro residues" evidence="1">
    <location>
        <begin position="8"/>
        <end position="17"/>
    </location>
</feature>
<feature type="region of interest" description="Disordered" evidence="1">
    <location>
        <begin position="1"/>
        <end position="27"/>
    </location>
</feature>
<name>A0A6M0RFF6_9CYAN</name>
<dbReference type="AlphaFoldDB" id="A0A6M0RFF6"/>
<feature type="transmembrane region" description="Helical" evidence="2">
    <location>
        <begin position="194"/>
        <end position="215"/>
    </location>
</feature>
<evidence type="ECO:0000256" key="2">
    <source>
        <dbReference type="SAM" id="Phobius"/>
    </source>
</evidence>
<gene>
    <name evidence="3" type="ORF">DXZ20_04405</name>
</gene>
<keyword evidence="2" id="KW-1133">Transmembrane helix</keyword>
<keyword evidence="2" id="KW-0812">Transmembrane</keyword>
<feature type="compositionally biased region" description="Low complexity" evidence="1">
    <location>
        <begin position="350"/>
        <end position="359"/>
    </location>
</feature>
<dbReference type="Proteomes" id="UP000481033">
    <property type="component" value="Unassembled WGS sequence"/>
</dbReference>
<evidence type="ECO:0000313" key="3">
    <source>
        <dbReference type="EMBL" id="NEZ54945.1"/>
    </source>
</evidence>
<feature type="compositionally biased region" description="Pro residues" evidence="1">
    <location>
        <begin position="360"/>
        <end position="372"/>
    </location>
</feature>
<protein>
    <recommendedName>
        <fullName evidence="5">SPOR domain-containing protein</fullName>
    </recommendedName>
</protein>
<feature type="region of interest" description="Disordered" evidence="1">
    <location>
        <begin position="299"/>
        <end position="372"/>
    </location>
</feature>
<comment type="caution">
    <text evidence="3">The sequence shown here is derived from an EMBL/GenBank/DDBJ whole genome shotgun (WGS) entry which is preliminary data.</text>
</comment>
<evidence type="ECO:0000256" key="1">
    <source>
        <dbReference type="SAM" id="MobiDB-lite"/>
    </source>
</evidence>
<organism evidence="3 4">
    <name type="scientific">Adonisia turfae CCMR0081</name>
    <dbReference type="NCBI Taxonomy" id="2292702"/>
    <lineage>
        <taxon>Bacteria</taxon>
        <taxon>Bacillati</taxon>
        <taxon>Cyanobacteriota</taxon>
        <taxon>Adonisia</taxon>
        <taxon>Adonisia turfae</taxon>
    </lineage>
</organism>
<accession>A0A6M0RFF6</accession>
<dbReference type="RefSeq" id="WP_163696678.1">
    <property type="nucleotide sequence ID" value="NZ_QXHD01000004.1"/>
</dbReference>
<feature type="compositionally biased region" description="Polar residues" evidence="1">
    <location>
        <begin position="333"/>
        <end position="349"/>
    </location>
</feature>
<proteinExistence type="predicted"/>
<feature type="compositionally biased region" description="Pro residues" evidence="1">
    <location>
        <begin position="92"/>
        <end position="102"/>
    </location>
</feature>
<feature type="region of interest" description="Disordered" evidence="1">
    <location>
        <begin position="232"/>
        <end position="282"/>
    </location>
</feature>
<feature type="region of interest" description="Disordered" evidence="1">
    <location>
        <begin position="42"/>
        <end position="116"/>
    </location>
</feature>
<keyword evidence="4" id="KW-1185">Reference proteome</keyword>
<sequence length="448" mass="46687">MASSSDNTPPPMPPRPGSGPETEIDPQLESVLRNLNVNLEDELTRYRRQRHGRVPPPPPPRRAAHRNTLDLISVSVSTPAAASDAGGTLKQPPTPPPPPPNPFLKDASESSGLEDELPPTLEQLADVDELTSDVAESEQMDADTDVSALSVPANDMPAEGYLESSEELLKSIEEEQADPESVPEPYSPGRKSNILLKLAGLVLVLLAGIGVGFAITSPAQLQKLRSQLWPASETEPVDADTDTTAEGAGDLPEVPASTQPAATAPDPASDGYKPPGPDLSTREFKELDSVEDLVTLDVDGVNGSTSAPVTSPLPNPAQSPLPAPGTAAADSQPAVTNNPTTSPIGTETNSAAVPSATPAPATPAPTATPPPALTTAVTGSNFYVIASYTGDASLTKARELVPDAFVRNFKAGARIQLAAFDNRAQAEEQVRFLTQQGAIVELFGPTNE</sequence>
<keyword evidence="2" id="KW-0472">Membrane</keyword>
<feature type="region of interest" description="Disordered" evidence="1">
    <location>
        <begin position="130"/>
        <end position="187"/>
    </location>
</feature>